<gene>
    <name evidence="2" type="ORF">ECRASSUSDP1_LOCUS19571</name>
</gene>
<comment type="caution">
    <text evidence="2">The sequence shown here is derived from an EMBL/GenBank/DDBJ whole genome shotgun (WGS) entry which is preliminary data.</text>
</comment>
<reference evidence="2" key="1">
    <citation type="submission" date="2023-07" db="EMBL/GenBank/DDBJ databases">
        <authorList>
            <consortium name="AG Swart"/>
            <person name="Singh M."/>
            <person name="Singh A."/>
            <person name="Seah K."/>
            <person name="Emmerich C."/>
        </authorList>
    </citation>
    <scope>NUCLEOTIDE SEQUENCE</scope>
    <source>
        <strain evidence="2">DP1</strain>
    </source>
</reference>
<feature type="region of interest" description="Disordered" evidence="1">
    <location>
        <begin position="1"/>
        <end position="72"/>
    </location>
</feature>
<keyword evidence="3" id="KW-1185">Reference proteome</keyword>
<protein>
    <submittedName>
        <fullName evidence="2">Uncharacterized protein</fullName>
    </submittedName>
</protein>
<sequence length="117" mass="13070">MGCGASTTKSHATKKPKSQNIKEVTTRGPPKANAMQRDSLQDSVVLSAEEMEPNQKSYPSYGPLVMHDPKDYPNRHVINSDPNLEVDATGRSKNDPEVLAKRQNEENFDYRCVQAPR</sequence>
<proteinExistence type="predicted"/>
<dbReference type="AlphaFoldDB" id="A0AAD1XS23"/>
<organism evidence="2 3">
    <name type="scientific">Euplotes crassus</name>
    <dbReference type="NCBI Taxonomy" id="5936"/>
    <lineage>
        <taxon>Eukaryota</taxon>
        <taxon>Sar</taxon>
        <taxon>Alveolata</taxon>
        <taxon>Ciliophora</taxon>
        <taxon>Intramacronucleata</taxon>
        <taxon>Spirotrichea</taxon>
        <taxon>Hypotrichia</taxon>
        <taxon>Euplotida</taxon>
        <taxon>Euplotidae</taxon>
        <taxon>Moneuplotes</taxon>
    </lineage>
</organism>
<evidence type="ECO:0000256" key="1">
    <source>
        <dbReference type="SAM" id="MobiDB-lite"/>
    </source>
</evidence>
<evidence type="ECO:0000313" key="2">
    <source>
        <dbReference type="EMBL" id="CAI2378176.1"/>
    </source>
</evidence>
<feature type="compositionally biased region" description="Polar residues" evidence="1">
    <location>
        <begin position="1"/>
        <end position="10"/>
    </location>
</feature>
<name>A0AAD1XS23_EUPCR</name>
<dbReference type="Proteomes" id="UP001295684">
    <property type="component" value="Unassembled WGS sequence"/>
</dbReference>
<evidence type="ECO:0000313" key="3">
    <source>
        <dbReference type="Proteomes" id="UP001295684"/>
    </source>
</evidence>
<accession>A0AAD1XS23</accession>
<dbReference type="EMBL" id="CAMPGE010019875">
    <property type="protein sequence ID" value="CAI2378176.1"/>
    <property type="molecule type" value="Genomic_DNA"/>
</dbReference>